<feature type="transmembrane region" description="Helical" evidence="1">
    <location>
        <begin position="6"/>
        <end position="23"/>
    </location>
</feature>
<evidence type="ECO:0000313" key="2">
    <source>
        <dbReference type="EMBL" id="TFH89283.1"/>
    </source>
</evidence>
<organism evidence="2 3">
    <name type="scientific">Vibrio ouci</name>
    <dbReference type="NCBI Taxonomy" id="2499078"/>
    <lineage>
        <taxon>Bacteria</taxon>
        <taxon>Pseudomonadati</taxon>
        <taxon>Pseudomonadota</taxon>
        <taxon>Gammaproteobacteria</taxon>
        <taxon>Vibrionales</taxon>
        <taxon>Vibrionaceae</taxon>
        <taxon>Vibrio</taxon>
    </lineage>
</organism>
<keyword evidence="1" id="KW-1133">Transmembrane helix</keyword>
<name>A0A4Y8W9I6_9VIBR</name>
<reference evidence="2 3" key="1">
    <citation type="submission" date="2019-01" db="EMBL/GenBank/DDBJ databases">
        <title>Vibrio BEI176 sp. nov, a marine bacterium isolated from China: eastern marignal seas.</title>
        <authorList>
            <person name="Li B."/>
        </authorList>
    </citation>
    <scope>NUCLEOTIDE SEQUENCE [LARGE SCALE GENOMIC DNA]</scope>
    <source>
        <strain evidence="2 3">BEI176</strain>
    </source>
</reference>
<comment type="caution">
    <text evidence="2">The sequence shown here is derived from an EMBL/GenBank/DDBJ whole genome shotgun (WGS) entry which is preliminary data.</text>
</comment>
<protein>
    <submittedName>
        <fullName evidence="2">Uncharacterized protein</fullName>
    </submittedName>
</protein>
<gene>
    <name evidence="2" type="ORF">ELS82_23100</name>
</gene>
<proteinExistence type="predicted"/>
<feature type="transmembrane region" description="Helical" evidence="1">
    <location>
        <begin position="92"/>
        <end position="110"/>
    </location>
</feature>
<evidence type="ECO:0000313" key="3">
    <source>
        <dbReference type="Proteomes" id="UP000297753"/>
    </source>
</evidence>
<keyword evidence="1" id="KW-0472">Membrane</keyword>
<dbReference type="EMBL" id="SATR01000085">
    <property type="protein sequence ID" value="TFH89283.1"/>
    <property type="molecule type" value="Genomic_DNA"/>
</dbReference>
<sequence>MGSYLIVWAIPGVIILSIVSLGSNKHIVFIDKQLAKCLSKYYDEKGYMKPRYQMPYSISSRFTNYCIAYPFIKNRAKTNSFKFKCFMWMNSLGYWSFWGTGIFIILAKMLRLIP</sequence>
<keyword evidence="3" id="KW-1185">Reference proteome</keyword>
<dbReference type="OrthoDB" id="5880549at2"/>
<evidence type="ECO:0000256" key="1">
    <source>
        <dbReference type="SAM" id="Phobius"/>
    </source>
</evidence>
<dbReference type="Proteomes" id="UP000297753">
    <property type="component" value="Unassembled WGS sequence"/>
</dbReference>
<accession>A0A4Y8W9I6</accession>
<keyword evidence="1" id="KW-0812">Transmembrane</keyword>
<dbReference type="AlphaFoldDB" id="A0A4Y8W9I6"/>